<dbReference type="SUPFAM" id="SSF51735">
    <property type="entry name" value="NAD(P)-binding Rossmann-fold domains"/>
    <property type="match status" value="1"/>
</dbReference>
<evidence type="ECO:0000313" key="2">
    <source>
        <dbReference type="EMBL" id="TQL49185.1"/>
    </source>
</evidence>
<sequence length="330" mass="34191">MLVLGGTAFLSRQVAEQALAAGHEVTCACRGSSGRVPDGAAHVVLDRAADTDPRSGPWPGLARAGWDAVVDVARTPSWVATATAALGGRPHWVFVSTISVYAEPLTPGGGPGNSPVLPPAEGDPPTDDPTAYGPGKVACEDLVRATAGDGAWIVRPGLIVGPGDPSGRFTYWPVRLARGGPVLAPRPERAPVQVIDVRDLAAWIVEGAAARVRGTFDATAPAMTMGAALASVAAGVDSEPDLRWTDPAVLTGHDVRPWAGPRSLPLWLPGPELAGLMDRDVSASREAGLTCRPLSDTARDTLAWTRQTPDAKVGGLSPEEERQVLDSLGD</sequence>
<name>A0A542YM75_9MICO</name>
<reference evidence="2 3" key="1">
    <citation type="submission" date="2019-06" db="EMBL/GenBank/DDBJ databases">
        <title>Sequencing the genomes of 1000 actinobacteria strains.</title>
        <authorList>
            <person name="Klenk H.-P."/>
        </authorList>
    </citation>
    <scope>NUCLEOTIDE SEQUENCE [LARGE SCALE GENOMIC DNA]</scope>
    <source>
        <strain evidence="2 3">DSM 12335</strain>
    </source>
</reference>
<dbReference type="EMBL" id="VFOP01000001">
    <property type="protein sequence ID" value="TQL49185.1"/>
    <property type="molecule type" value="Genomic_DNA"/>
</dbReference>
<keyword evidence="3" id="KW-1185">Reference proteome</keyword>
<evidence type="ECO:0000256" key="1">
    <source>
        <dbReference type="SAM" id="MobiDB-lite"/>
    </source>
</evidence>
<dbReference type="InterPro" id="IPR036291">
    <property type="entry name" value="NAD(P)-bd_dom_sf"/>
</dbReference>
<dbReference type="AlphaFoldDB" id="A0A542YM75"/>
<feature type="region of interest" description="Disordered" evidence="1">
    <location>
        <begin position="306"/>
        <end position="330"/>
    </location>
</feature>
<proteinExistence type="predicted"/>
<dbReference type="Gene3D" id="3.40.50.720">
    <property type="entry name" value="NAD(P)-binding Rossmann-like Domain"/>
    <property type="match status" value="1"/>
</dbReference>
<feature type="region of interest" description="Disordered" evidence="1">
    <location>
        <begin position="106"/>
        <end position="134"/>
    </location>
</feature>
<protein>
    <submittedName>
        <fullName evidence="2">Nucleoside-diphosphate-sugar epimerase</fullName>
    </submittedName>
</protein>
<gene>
    <name evidence="2" type="ORF">FB467_0250</name>
</gene>
<dbReference type="Proteomes" id="UP000319516">
    <property type="component" value="Unassembled WGS sequence"/>
</dbReference>
<organism evidence="2 3">
    <name type="scientific">Ornithinicoccus hortensis</name>
    <dbReference type="NCBI Taxonomy" id="82346"/>
    <lineage>
        <taxon>Bacteria</taxon>
        <taxon>Bacillati</taxon>
        <taxon>Actinomycetota</taxon>
        <taxon>Actinomycetes</taxon>
        <taxon>Micrococcales</taxon>
        <taxon>Intrasporangiaceae</taxon>
        <taxon>Ornithinicoccus</taxon>
    </lineage>
</organism>
<comment type="caution">
    <text evidence="2">The sequence shown here is derived from an EMBL/GenBank/DDBJ whole genome shotgun (WGS) entry which is preliminary data.</text>
</comment>
<accession>A0A542YM75</accession>
<evidence type="ECO:0000313" key="3">
    <source>
        <dbReference type="Proteomes" id="UP000319516"/>
    </source>
</evidence>